<evidence type="ECO:0000256" key="34">
    <source>
        <dbReference type="SAM" id="Phobius"/>
    </source>
</evidence>
<dbReference type="Pfam" id="PF01589">
    <property type="entry name" value="Alpha_E1_glycop"/>
    <property type="match status" value="1"/>
</dbReference>
<keyword evidence="18" id="KW-0720">Serine protease</keyword>
<dbReference type="RefSeq" id="YP_009665987.1">
    <property type="nucleotide sequence ID" value="NC_043402.1"/>
</dbReference>
<evidence type="ECO:0000256" key="4">
    <source>
        <dbReference type="ARBA" id="ARBA00004402"/>
    </source>
</evidence>
<comment type="catalytic activity">
    <reaction evidence="1">
        <text>Autocatalytic release of the core protein from the N-terminus of the togavirus structural polyprotein by hydrolysis of a -Trp-|-Ser- bond.</text>
        <dbReference type="EC" id="3.4.21.90"/>
    </reaction>
</comment>
<evidence type="ECO:0000256" key="31">
    <source>
        <dbReference type="ARBA" id="ARBA00038810"/>
    </source>
</evidence>
<keyword evidence="9" id="KW-1170">Fusion of virus membrane with host endosomal membrane</keyword>
<feature type="compositionally biased region" description="Basic residues" evidence="33">
    <location>
        <begin position="59"/>
        <end position="70"/>
    </location>
</feature>
<dbReference type="Gene3D" id="2.40.10.10">
    <property type="entry name" value="Trypsin-like serine proteases"/>
    <property type="match status" value="2"/>
</dbReference>
<feature type="transmembrane region" description="Helical" evidence="34">
    <location>
        <begin position="690"/>
        <end position="714"/>
    </location>
</feature>
<evidence type="ECO:0000256" key="17">
    <source>
        <dbReference type="ARBA" id="ARBA00022804"/>
    </source>
</evidence>
<dbReference type="GO" id="GO:0055036">
    <property type="term" value="C:virion membrane"/>
    <property type="evidence" value="ECO:0007669"/>
    <property type="project" value="UniProtKB-SubCell"/>
</dbReference>
<evidence type="ECO:0000256" key="1">
    <source>
        <dbReference type="ARBA" id="ARBA00000840"/>
    </source>
</evidence>
<dbReference type="Pfam" id="PF00944">
    <property type="entry name" value="Peptidase_S3"/>
    <property type="match status" value="1"/>
</dbReference>
<dbReference type="InterPro" id="IPR002548">
    <property type="entry name" value="Alpha_E1_glycop"/>
</dbReference>
<dbReference type="InterPro" id="IPR036253">
    <property type="entry name" value="Glycoprot_cen/dimer_sf"/>
</dbReference>
<dbReference type="InterPro" id="IPR042304">
    <property type="entry name" value="Alphavir_E2_A"/>
</dbReference>
<evidence type="ECO:0000256" key="12">
    <source>
        <dbReference type="ARBA" id="ARBA00022581"/>
    </source>
</evidence>
<dbReference type="SUPFAM" id="SSF50494">
    <property type="entry name" value="Trypsin-like serine proteases"/>
    <property type="match status" value="1"/>
</dbReference>
<keyword evidence="16" id="KW-0378">Hydrolase</keyword>
<keyword evidence="21" id="KW-1144">T=4 icosahedral capsid protein</keyword>
<keyword evidence="26" id="KW-0325">Glycoprotein</keyword>
<dbReference type="GO" id="GO:0006508">
    <property type="term" value="P:proteolysis"/>
    <property type="evidence" value="ECO:0007669"/>
    <property type="project" value="UniProtKB-KW"/>
</dbReference>
<evidence type="ECO:0000256" key="7">
    <source>
        <dbReference type="ARBA" id="ARBA00014555"/>
    </source>
</evidence>
<evidence type="ECO:0000256" key="13">
    <source>
        <dbReference type="ARBA" id="ARBA00022595"/>
    </source>
</evidence>
<keyword evidence="23 34" id="KW-0472">Membrane</keyword>
<dbReference type="GO" id="GO:0039654">
    <property type="term" value="P:fusion of virus membrane with host endosome membrane"/>
    <property type="evidence" value="ECO:0007669"/>
    <property type="project" value="UniProtKB-KW"/>
</dbReference>
<feature type="transmembrane region" description="Helical" evidence="34">
    <location>
        <begin position="764"/>
        <end position="792"/>
    </location>
</feature>
<dbReference type="Gene3D" id="2.60.40.4310">
    <property type="entry name" value="Alphavirus E2 glycoprotein, domain B"/>
    <property type="match status" value="1"/>
</dbReference>
<dbReference type="EMBL" id="HM147991">
    <property type="protein sequence ID" value="AEJ36235.1"/>
    <property type="molecule type" value="Genomic_RNA"/>
</dbReference>
<evidence type="ECO:0000259" key="35">
    <source>
        <dbReference type="PROSITE" id="PS51690"/>
    </source>
</evidence>
<evidence type="ECO:0000256" key="27">
    <source>
        <dbReference type="ARBA" id="ARBA00023200"/>
    </source>
</evidence>
<sequence>MFPFPRPNPFYMRAPVAPMPQRRRRPRGPGLAAQVQSLTNAISALVMGQARGPAAKPAPPRRKRVVKKKQTNQQSNQPQKKKQQPKKKPQADKKKSKVKPGKRQRMAMKFEADKIFPVKDEDGKTLGYAVAVEDKVMKPLHVKGIIDHPALAKLKFTKSSMYDMEFAKLPTNMRSDSFKYTTERPEGFYNWHHGAVQYTGGRFSIPTGSGNPGDSGRPILDNSGRVVAIVLGGSNQGSRTELSVITWGKSGKADLTEPEGTVKWSAATTLCIFANMTFMCMFPPTCYDKEPAKALTILEENVDNPAYDDLLFGILRCGSRRPKRSTELNNYHLSAPYVSFCPECDYSHQCHSPVAIEHVWSDSDDGTIRIQSSMQFGLDENGTTNVNKVRFALQRKEHGYADSHINSLTISTSSTCKIGGYKGYFLQAKCPPGDSVTLRVRLNNGFHSCTVRKRVSYGNIGNEKFQHPPHYGKKLPCHTYQHLQNDGDDYIFMHRQGPHAHKDFVSEEGGKVYIVPPNGQTLEYECNCTSPTSGTTNTRKEVDGCKKSSQCVAFLRDNTKWVYQSQYLRRADDSNAKGKLHMPFPLIRGECIVPLAREPIVEHMYKSIKLRLFADNPTLLRARTLNAEPELTEKWITGTADVTLAVPLEGIEYTWGNHDPVRLYALESSEGDPHGLPHEALIYHFNENPVWTVVIGVGLVTAAVTAVSLTACLCSKARQTCLTPYMLAPNARVPTLLALLCCIRTAKAATFAETMTYMWENNQYMFWCQLLIPLAAIITIIRCCGFALPFLLVAGASVRTVGAYEHSVNVPNNIYSPFKAVVDRPGYSPYPLSITVLESQIIPALDLQYITCKYRTVVPSPHIKCCGNLECKYVNKPDYRCKIFSGVYPFMWGGAQCFCESENTQMSEAYVDRSPDCKTLNAKAYRAHTANFKAKLNITFGDKYEVVEAFANGVTKVNAGQLTAVLGPMASPWSPFDNKIVLYKDKVYNYDFPEYGAGLPGAFGDIQMMSPTSADLYARTNLKLLRPNSGQIHVPYTQAPSGFVHWTNNSGKSLQDTAPFGCNIKTNPIRAENCAVGSIPVSLDIPDAEFTRVSEAPHITSASCTITSCTSSTEAGGVIHIEYKAAKPGKCAVQALSSVVTITESNADIRTEGTLELHFSTAAIQADFRVLVCASGVQCTGPCRPPKEHIVAKPQLTTKEFKNAISSTSWNWVYALLGSTSSLLLVGVIIFFLIYMVSAPRKG</sequence>
<keyword evidence="28" id="KW-0449">Lipoprotein</keyword>
<dbReference type="InterPro" id="IPR042305">
    <property type="entry name" value="Alphavir_E2_B"/>
</dbReference>
<dbReference type="GO" id="GO:0005198">
    <property type="term" value="F:structural molecule activity"/>
    <property type="evidence" value="ECO:0007669"/>
    <property type="project" value="InterPro"/>
</dbReference>
<keyword evidence="17" id="KW-1161">Viral attachment to host cell</keyword>
<dbReference type="InterPro" id="IPR009003">
    <property type="entry name" value="Peptidase_S1_PA"/>
</dbReference>
<keyword evidence="15 34" id="KW-0812">Transmembrane</keyword>
<keyword evidence="29" id="KW-1160">Virus entry into host cell</keyword>
<keyword evidence="14" id="KW-0645">Protease</keyword>
<evidence type="ECO:0000256" key="15">
    <source>
        <dbReference type="ARBA" id="ARBA00022692"/>
    </source>
</evidence>
<keyword evidence="37" id="KW-1185">Reference proteome</keyword>
<keyword evidence="12" id="KW-0945">Host-virus interaction</keyword>
<evidence type="ECO:0000256" key="21">
    <source>
        <dbReference type="ARBA" id="ARBA00022973"/>
    </source>
</evidence>
<dbReference type="InterPro" id="IPR038055">
    <property type="entry name" value="Glycoprot_E_dimer_dom"/>
</dbReference>
<feature type="active site" description="Charge relay system" evidence="32">
    <location>
        <position position="163"/>
    </location>
</feature>
<dbReference type="GO" id="GO:0020002">
    <property type="term" value="C:host cell plasma membrane"/>
    <property type="evidence" value="ECO:0007669"/>
    <property type="project" value="UniProtKB-SubCell"/>
</dbReference>
<protein>
    <recommendedName>
        <fullName evidence="7">Structural polyprotein</fullName>
    </recommendedName>
    <alternativeName>
        <fullName evidence="30">p130</fullName>
    </alternativeName>
</protein>
<evidence type="ECO:0000313" key="37">
    <source>
        <dbReference type="Proteomes" id="UP000235582"/>
    </source>
</evidence>
<dbReference type="InterPro" id="IPR002533">
    <property type="entry name" value="Alpha_E3_glycop"/>
</dbReference>
<name>H6SU05_9VIRU</name>
<evidence type="ECO:0000256" key="11">
    <source>
        <dbReference type="ARBA" id="ARBA00022561"/>
    </source>
</evidence>
<accession>H6SU05</accession>
<evidence type="ECO:0000256" key="14">
    <source>
        <dbReference type="ARBA" id="ARBA00022670"/>
    </source>
</evidence>
<evidence type="ECO:0000256" key="23">
    <source>
        <dbReference type="ARBA" id="ARBA00023136"/>
    </source>
</evidence>
<dbReference type="InterPro" id="IPR000336">
    <property type="entry name" value="Flavivir/Alphavir_Ig-like_sf"/>
</dbReference>
<evidence type="ECO:0000256" key="18">
    <source>
        <dbReference type="ARBA" id="ARBA00022825"/>
    </source>
</evidence>
<feature type="active site" description="Charge relay system" evidence="32">
    <location>
        <position position="215"/>
    </location>
</feature>
<feature type="compositionally biased region" description="Basic residues" evidence="33">
    <location>
        <begin position="79"/>
        <end position="106"/>
    </location>
</feature>
<proteinExistence type="predicted"/>
<evidence type="ECO:0000256" key="19">
    <source>
        <dbReference type="ARBA" id="ARBA00022844"/>
    </source>
</evidence>
<keyword evidence="27" id="KW-1035">Host cytoplasm</keyword>
<keyword evidence="11" id="KW-0167">Capsid protein</keyword>
<comment type="subunit">
    <text evidence="31">The precursor of protein E3/E2 and E1 form a heterodimer shortly after synthesis.</text>
</comment>
<evidence type="ECO:0000256" key="20">
    <source>
        <dbReference type="ARBA" id="ARBA00022870"/>
    </source>
</evidence>
<keyword evidence="10" id="KW-1032">Host cell membrane</keyword>
<dbReference type="GO" id="GO:0004252">
    <property type="term" value="F:serine-type endopeptidase activity"/>
    <property type="evidence" value="ECO:0007669"/>
    <property type="project" value="InterPro"/>
</dbReference>
<dbReference type="FunFam" id="2.60.98.10:FF:000002">
    <property type="entry name" value="Structural polyprotein"/>
    <property type="match status" value="1"/>
</dbReference>
<evidence type="ECO:0000256" key="2">
    <source>
        <dbReference type="ARBA" id="ARBA00004192"/>
    </source>
</evidence>
<dbReference type="GeneID" id="40526152"/>
<dbReference type="Gene3D" id="1.10.287.2230">
    <property type="match status" value="1"/>
</dbReference>
<dbReference type="PRINTS" id="PR00798">
    <property type="entry name" value="TOGAVIRIN"/>
</dbReference>
<evidence type="ECO:0000256" key="8">
    <source>
        <dbReference type="ARBA" id="ARBA00022506"/>
    </source>
</evidence>
<evidence type="ECO:0000256" key="24">
    <source>
        <dbReference type="ARBA" id="ARBA00023139"/>
    </source>
</evidence>
<evidence type="ECO:0000256" key="30">
    <source>
        <dbReference type="ARBA" id="ARBA00033029"/>
    </source>
</evidence>
<keyword evidence="8" id="KW-1168">Fusion of virus membrane with host membrane</keyword>
<evidence type="ECO:0000256" key="33">
    <source>
        <dbReference type="SAM" id="MobiDB-lite"/>
    </source>
</evidence>
<dbReference type="InterPro" id="IPR014756">
    <property type="entry name" value="Ig_E-set"/>
</dbReference>
<evidence type="ECO:0000256" key="28">
    <source>
        <dbReference type="ARBA" id="ARBA00023288"/>
    </source>
</evidence>
<keyword evidence="22 34" id="KW-1133">Transmembrane helix</keyword>
<dbReference type="GO" id="GO:0039619">
    <property type="term" value="C:T=4 icosahedral viral capsid"/>
    <property type="evidence" value="ECO:0007669"/>
    <property type="project" value="UniProtKB-KW"/>
</dbReference>
<dbReference type="InterPro" id="IPR042306">
    <property type="entry name" value="Alphavir_E2_C"/>
</dbReference>
<evidence type="ECO:0000256" key="16">
    <source>
        <dbReference type="ARBA" id="ARBA00022801"/>
    </source>
</evidence>
<evidence type="ECO:0000256" key="3">
    <source>
        <dbReference type="ARBA" id="ARBA00004385"/>
    </source>
</evidence>
<dbReference type="GO" id="GO:0046718">
    <property type="term" value="P:symbiont entry into host cell"/>
    <property type="evidence" value="ECO:0007669"/>
    <property type="project" value="UniProtKB-KW"/>
</dbReference>
<evidence type="ECO:0000256" key="26">
    <source>
        <dbReference type="ARBA" id="ARBA00023180"/>
    </source>
</evidence>
<feature type="transmembrane region" description="Helical" evidence="34">
    <location>
        <begin position="1212"/>
        <end position="1237"/>
    </location>
</feature>
<dbReference type="SUPFAM" id="SSF56983">
    <property type="entry name" value="Viral glycoprotein, central and dimerisation domains"/>
    <property type="match status" value="1"/>
</dbReference>
<keyword evidence="19" id="KW-0946">Virion</keyword>
<organism evidence="36 37">
    <name type="scientific">Trocara virus</name>
    <dbReference type="NCBI Taxonomy" id="135246"/>
    <lineage>
        <taxon>Viruses</taxon>
        <taxon>Riboviria</taxon>
        <taxon>Orthornavirae</taxon>
        <taxon>Kitrinoviricota</taxon>
        <taxon>Alsuviricetes</taxon>
        <taxon>Martellivirales</taxon>
        <taxon>Togaviridae</taxon>
        <taxon>Alphavirus</taxon>
        <taxon>Alphavirus trocara</taxon>
    </lineage>
</organism>
<keyword evidence="20" id="KW-1043">Host membrane</keyword>
<evidence type="ECO:0000256" key="6">
    <source>
        <dbReference type="ARBA" id="ARBA00004598"/>
    </source>
</evidence>
<dbReference type="InterPro" id="IPR043504">
    <property type="entry name" value="Peptidase_S1_PA_chymotrypsin"/>
</dbReference>
<dbReference type="Gene3D" id="2.60.98.10">
    <property type="entry name" value="Tick-borne Encephalitis virus Glycoprotein, domain 1"/>
    <property type="match status" value="3"/>
</dbReference>
<feature type="region of interest" description="Disordered" evidence="33">
    <location>
        <begin position="1"/>
        <end position="107"/>
    </location>
</feature>
<dbReference type="KEGG" id="vg:40526152"/>
<dbReference type="Pfam" id="PF00943">
    <property type="entry name" value="Alpha_E2_glycop"/>
    <property type="match status" value="1"/>
</dbReference>
<dbReference type="Proteomes" id="UP000235582">
    <property type="component" value="Segment"/>
</dbReference>
<evidence type="ECO:0000256" key="25">
    <source>
        <dbReference type="ARBA" id="ARBA00023157"/>
    </source>
</evidence>
<feature type="active site" description="Charge relay system" evidence="32">
    <location>
        <position position="141"/>
    </location>
</feature>
<dbReference type="Gene3D" id="2.60.40.3200">
    <property type="entry name" value="Alphavirus E2 glycoprotein, A domain"/>
    <property type="match status" value="1"/>
</dbReference>
<dbReference type="Gene3D" id="2.60.40.350">
    <property type="match status" value="1"/>
</dbReference>
<evidence type="ECO:0000313" key="36">
    <source>
        <dbReference type="EMBL" id="AEJ36235.1"/>
    </source>
</evidence>
<dbReference type="InterPro" id="IPR000930">
    <property type="entry name" value="Peptidase_S3"/>
</dbReference>
<dbReference type="GO" id="GO:0019062">
    <property type="term" value="P:virion attachment to host cell"/>
    <property type="evidence" value="ECO:0007669"/>
    <property type="project" value="UniProtKB-KW"/>
</dbReference>
<dbReference type="SUPFAM" id="SSF81296">
    <property type="entry name" value="E set domains"/>
    <property type="match status" value="1"/>
</dbReference>
<keyword evidence="24" id="KW-0564">Palmitate</keyword>
<dbReference type="Pfam" id="PF01563">
    <property type="entry name" value="Alpha_E3_glycop"/>
    <property type="match status" value="1"/>
</dbReference>
<evidence type="ECO:0000256" key="9">
    <source>
        <dbReference type="ARBA" id="ARBA00022510"/>
    </source>
</evidence>
<evidence type="ECO:0000256" key="29">
    <source>
        <dbReference type="ARBA" id="ARBA00023296"/>
    </source>
</evidence>
<evidence type="ECO:0000256" key="32">
    <source>
        <dbReference type="PIRSR" id="PIRSR600936-1"/>
    </source>
</evidence>
<dbReference type="InterPro" id="IPR000936">
    <property type="entry name" value="Alpha_E2_glycop"/>
</dbReference>
<comment type="subcellular location">
    <subcellularLocation>
        <location evidence="6">Host cell membrane</location>
        <topology evidence="6">Multi-pass membrane protein</topology>
    </subcellularLocation>
    <subcellularLocation>
        <location evidence="4">Host cell membrane</location>
        <topology evidence="4">Single-pass type I membrane protein</topology>
    </subcellularLocation>
    <subcellularLocation>
        <location evidence="2">Host cytoplasm</location>
    </subcellularLocation>
    <subcellularLocation>
        <location evidence="3">Virion membrane</location>
        <topology evidence="3">Multi-pass membrane protein</topology>
    </subcellularLocation>
    <subcellularLocation>
        <location evidence="5">Virion membrane</location>
        <topology evidence="5">Single-pass type I membrane protein</topology>
    </subcellularLocation>
</comment>
<dbReference type="GO" id="GO:0030430">
    <property type="term" value="C:host cell cytoplasm"/>
    <property type="evidence" value="ECO:0007669"/>
    <property type="project" value="UniProtKB-SubCell"/>
</dbReference>
<evidence type="ECO:0000256" key="5">
    <source>
        <dbReference type="ARBA" id="ARBA00004563"/>
    </source>
</evidence>
<evidence type="ECO:0000256" key="10">
    <source>
        <dbReference type="ARBA" id="ARBA00022511"/>
    </source>
</evidence>
<dbReference type="Gene3D" id="2.60.40.2400">
    <property type="entry name" value="Alphavirus E2 glycoprotein, domain C"/>
    <property type="match status" value="1"/>
</dbReference>
<keyword evidence="13" id="KW-1162">Viral penetration into host cytoplasm</keyword>
<dbReference type="PROSITE" id="PS51690">
    <property type="entry name" value="ALPHAVIRUS_CP"/>
    <property type="match status" value="1"/>
</dbReference>
<reference evidence="36 37" key="1">
    <citation type="journal article" date="2012" name="J. Virol.">
        <title>Genome-scale phylogeny of the alphavirus genus suggests a marine origin.</title>
        <authorList>
            <person name="Forrester N.L."/>
            <person name="Palacios G."/>
            <person name="Tesh R.B."/>
            <person name="Savji N."/>
            <person name="Guzman H."/>
            <person name="Sherman M."/>
            <person name="Weaver S.C."/>
            <person name="Lipkin W.I."/>
        </authorList>
    </citation>
    <scope>NUCLEOTIDE SEQUENCE [LARGE SCALE GENOMIC DNA]</scope>
</reference>
<evidence type="ECO:0000256" key="22">
    <source>
        <dbReference type="ARBA" id="ARBA00022989"/>
    </source>
</evidence>
<feature type="domain" description="Peptidase S3" evidence="35">
    <location>
        <begin position="114"/>
        <end position="264"/>
    </location>
</feature>
<keyword evidence="25" id="KW-1015">Disulfide bond</keyword>